<evidence type="ECO:0000313" key="5">
    <source>
        <dbReference type="Proteomes" id="UP000675880"/>
    </source>
</evidence>
<keyword evidence="2" id="KW-0560">Oxidoreductase</keyword>
<dbReference type="PANTHER" id="PTHR10204">
    <property type="entry name" value="NAD P H OXIDOREDUCTASE-RELATED"/>
    <property type="match status" value="1"/>
</dbReference>
<accession>A0ABN7LPV0</accession>
<evidence type="ECO:0000313" key="4">
    <source>
        <dbReference type="EMBL" id="CAE6758637.1"/>
    </source>
</evidence>
<dbReference type="RefSeq" id="WP_213042684.1">
    <property type="nucleotide sequence ID" value="NZ_CAJNBJ010000016.1"/>
</dbReference>
<evidence type="ECO:0000259" key="3">
    <source>
        <dbReference type="Pfam" id="PF02525"/>
    </source>
</evidence>
<name>A0ABN7LPV0_9BACT</name>
<comment type="similarity">
    <text evidence="1">Belongs to the NAD(P)H dehydrogenase (quinone) family.</text>
</comment>
<evidence type="ECO:0000256" key="2">
    <source>
        <dbReference type="ARBA" id="ARBA00023002"/>
    </source>
</evidence>
<evidence type="ECO:0000256" key="1">
    <source>
        <dbReference type="ARBA" id="ARBA00006252"/>
    </source>
</evidence>
<dbReference type="InterPro" id="IPR003680">
    <property type="entry name" value="Flavodoxin_fold"/>
</dbReference>
<reference evidence="4 5" key="1">
    <citation type="submission" date="2021-02" db="EMBL/GenBank/DDBJ databases">
        <authorList>
            <person name="Han P."/>
        </authorList>
    </citation>
    <scope>NUCLEOTIDE SEQUENCE [LARGE SCALE GENOMIC DNA]</scope>
    <source>
        <strain evidence="4">Candidatus Nitrospira sp. ZN2</strain>
    </source>
</reference>
<keyword evidence="5" id="KW-1185">Reference proteome</keyword>
<dbReference type="EMBL" id="CAJNBJ010000016">
    <property type="protein sequence ID" value="CAE6758637.1"/>
    <property type="molecule type" value="Genomic_DNA"/>
</dbReference>
<sequence length="195" mass="22041">MGKRIAMIQGHPDGQTRHFCHALADEYAKGCEDGGHEVRRIEVARLEFPLLRTKEEFEHGVPSDSIKQAQDAIRWADHLVIVYPLWLGSMPALLKAFFEQVFRPGVAFEYQARGQMARKLFTGKSARIVVTMGMPALVYRWFFFAHSLKSVQRNILGFCGIGPTRTTLVGGIEGLNERQRATWLDRLRALGDAGR</sequence>
<dbReference type="Gene3D" id="3.40.50.360">
    <property type="match status" value="1"/>
</dbReference>
<organism evidence="4 5">
    <name type="scientific">Nitrospira defluvii</name>
    <dbReference type="NCBI Taxonomy" id="330214"/>
    <lineage>
        <taxon>Bacteria</taxon>
        <taxon>Pseudomonadati</taxon>
        <taxon>Nitrospirota</taxon>
        <taxon>Nitrospiria</taxon>
        <taxon>Nitrospirales</taxon>
        <taxon>Nitrospiraceae</taxon>
        <taxon>Nitrospira</taxon>
    </lineage>
</organism>
<dbReference type="SUPFAM" id="SSF52218">
    <property type="entry name" value="Flavoproteins"/>
    <property type="match status" value="1"/>
</dbReference>
<gene>
    <name evidence="4" type="ORF">NSPZN2_30531</name>
</gene>
<dbReference type="InterPro" id="IPR051545">
    <property type="entry name" value="NAD(P)H_dehydrogenase_qn"/>
</dbReference>
<dbReference type="Proteomes" id="UP000675880">
    <property type="component" value="Unassembled WGS sequence"/>
</dbReference>
<dbReference type="InterPro" id="IPR029039">
    <property type="entry name" value="Flavoprotein-like_sf"/>
</dbReference>
<protein>
    <submittedName>
        <fullName evidence="4">Dehydrogenase</fullName>
    </submittedName>
</protein>
<feature type="domain" description="Flavodoxin-like fold" evidence="3">
    <location>
        <begin position="3"/>
        <end position="185"/>
    </location>
</feature>
<dbReference type="PANTHER" id="PTHR10204:SF34">
    <property type="entry name" value="NAD(P)H DEHYDROGENASE [QUINONE] 1 ISOFORM 1"/>
    <property type="match status" value="1"/>
</dbReference>
<comment type="caution">
    <text evidence="4">The sequence shown here is derived from an EMBL/GenBank/DDBJ whole genome shotgun (WGS) entry which is preliminary data.</text>
</comment>
<dbReference type="Pfam" id="PF02525">
    <property type="entry name" value="Flavodoxin_2"/>
    <property type="match status" value="1"/>
</dbReference>
<proteinExistence type="inferred from homology"/>